<evidence type="ECO:0000313" key="2">
    <source>
        <dbReference type="EMBL" id="MYN47376.1"/>
    </source>
</evidence>
<name>A0A845I666_9BURK</name>
<dbReference type="Gene3D" id="3.40.50.2000">
    <property type="entry name" value="Glycogen Phosphorylase B"/>
    <property type="match status" value="2"/>
</dbReference>
<evidence type="ECO:0000259" key="1">
    <source>
        <dbReference type="Pfam" id="PF13579"/>
    </source>
</evidence>
<dbReference type="EMBL" id="WWCL01000004">
    <property type="protein sequence ID" value="MYN47376.1"/>
    <property type="molecule type" value="Genomic_DNA"/>
</dbReference>
<dbReference type="AlphaFoldDB" id="A0A845I666"/>
<keyword evidence="2" id="KW-0808">Transferase</keyword>
<dbReference type="CDD" id="cd03801">
    <property type="entry name" value="GT4_PimA-like"/>
    <property type="match status" value="1"/>
</dbReference>
<dbReference type="GO" id="GO:0016757">
    <property type="term" value="F:glycosyltransferase activity"/>
    <property type="evidence" value="ECO:0007669"/>
    <property type="project" value="UniProtKB-ARBA"/>
</dbReference>
<dbReference type="InterPro" id="IPR028098">
    <property type="entry name" value="Glyco_trans_4-like_N"/>
</dbReference>
<dbReference type="RefSeq" id="WP_161036740.1">
    <property type="nucleotide sequence ID" value="NZ_WWCL01000004.1"/>
</dbReference>
<dbReference type="Pfam" id="PF13692">
    <property type="entry name" value="Glyco_trans_1_4"/>
    <property type="match status" value="1"/>
</dbReference>
<dbReference type="SUPFAM" id="SSF53756">
    <property type="entry name" value="UDP-Glycosyltransferase/glycogen phosphorylase"/>
    <property type="match status" value="1"/>
</dbReference>
<protein>
    <submittedName>
        <fullName evidence="2">Glycosyltransferase</fullName>
    </submittedName>
</protein>
<feature type="domain" description="Glycosyltransferase subfamily 4-like N-terminal" evidence="1">
    <location>
        <begin position="42"/>
        <end position="194"/>
    </location>
</feature>
<gene>
    <name evidence="2" type="ORF">GTP23_20235</name>
</gene>
<reference evidence="2" key="1">
    <citation type="submission" date="2019-12" db="EMBL/GenBank/DDBJ databases">
        <title>Novel species isolated from a subtropical stream in China.</title>
        <authorList>
            <person name="Lu H."/>
        </authorList>
    </citation>
    <scope>NUCLEOTIDE SEQUENCE [LARGE SCALE GENOMIC DNA]</scope>
    <source>
        <strain evidence="2">FT93W</strain>
    </source>
</reference>
<evidence type="ECO:0000313" key="3">
    <source>
        <dbReference type="Proteomes" id="UP000444316"/>
    </source>
</evidence>
<sequence>MSVNAVAGRAPLEENPALPHICFVAPDIYPVLVGDTSIPVVGGAEVQQCFLARGLRQAGYRVSIVTGDFGQPDQCEIDGIRVFKIIRSTLNIPVLRYLHPRLTSIWQACRRANADIYYQRCASAVTGVTVAYANFARRKAVFAVASDIDLLPGKANSNAALRERWLFVYGLRRAAAVVLQNPLQQQRLLDWTGRQGVQIPSCYALPAQRSTAPGGYILWVGMMRLAKRPELVLDLAERLPGLRFRLIGGPSSSGDADDYFRHIEARARTLPNVEFLGFVPYAQAEQHFDGAALLLNTSVIEGFPNTFLQAWARAVPSVSFFDCGARDAQGTLGAVVPDVDAMVAQLALLMGDDAARAALGQRCLDYFQHKHHVSAALSKLQPLLAQLQEAQQ</sequence>
<dbReference type="Pfam" id="PF13579">
    <property type="entry name" value="Glyco_trans_4_4"/>
    <property type="match status" value="1"/>
</dbReference>
<accession>A0A845I666</accession>
<comment type="caution">
    <text evidence="2">The sequence shown here is derived from an EMBL/GenBank/DDBJ whole genome shotgun (WGS) entry which is preliminary data.</text>
</comment>
<keyword evidence="3" id="KW-1185">Reference proteome</keyword>
<organism evidence="2 3">
    <name type="scientific">Duganella fentianensis</name>
    <dbReference type="NCBI Taxonomy" id="2692177"/>
    <lineage>
        <taxon>Bacteria</taxon>
        <taxon>Pseudomonadati</taxon>
        <taxon>Pseudomonadota</taxon>
        <taxon>Betaproteobacteria</taxon>
        <taxon>Burkholderiales</taxon>
        <taxon>Oxalobacteraceae</taxon>
        <taxon>Telluria group</taxon>
        <taxon>Duganella</taxon>
    </lineage>
</organism>
<proteinExistence type="predicted"/>
<dbReference type="PANTHER" id="PTHR12526">
    <property type="entry name" value="GLYCOSYLTRANSFERASE"/>
    <property type="match status" value="1"/>
</dbReference>
<dbReference type="Proteomes" id="UP000444316">
    <property type="component" value="Unassembled WGS sequence"/>
</dbReference>